<reference evidence="1" key="1">
    <citation type="submission" date="2023-10" db="EMBL/GenBank/DDBJ databases">
        <authorList>
            <person name="Chen Y."/>
            <person name="Shah S."/>
            <person name="Dougan E. K."/>
            <person name="Thang M."/>
            <person name="Chan C."/>
        </authorList>
    </citation>
    <scope>NUCLEOTIDE SEQUENCE [LARGE SCALE GENOMIC DNA]</scope>
</reference>
<dbReference type="SUPFAM" id="SSF117839">
    <property type="entry name" value="WWE domain"/>
    <property type="match status" value="1"/>
</dbReference>
<evidence type="ECO:0000313" key="1">
    <source>
        <dbReference type="EMBL" id="CAK0819929.1"/>
    </source>
</evidence>
<name>A0ABN9RLU3_9DINO</name>
<accession>A0ABN9RLU3</accession>
<keyword evidence="2" id="KW-1185">Reference proteome</keyword>
<sequence length="220" mass="24873">MLARLARVSRPVCSSLVNCLFEVRVSGVCVRDRPLEGQWVPPCAVFFCRGRAGWHRGASPSPSVSVASRCLIGNPYVVHKAGDYISEAKAAGNDCVLGDRETVVNTYREYVFFDETQVYPEYVIIYKRQYDESRVPRTEMLRKSTTGTTGRNWQVRLDKGWSNIPVDDVNQKLLHAKTEGVTKVEVMIGDFKYTFDLEKKEQTNCSTGNVRALRPPMVSR</sequence>
<organism evidence="1 2">
    <name type="scientific">Prorocentrum cordatum</name>
    <dbReference type="NCBI Taxonomy" id="2364126"/>
    <lineage>
        <taxon>Eukaryota</taxon>
        <taxon>Sar</taxon>
        <taxon>Alveolata</taxon>
        <taxon>Dinophyceae</taxon>
        <taxon>Prorocentrales</taxon>
        <taxon>Prorocentraceae</taxon>
        <taxon>Prorocentrum</taxon>
    </lineage>
</organism>
<dbReference type="Proteomes" id="UP001189429">
    <property type="component" value="Unassembled WGS sequence"/>
</dbReference>
<dbReference type="SUPFAM" id="SSF56399">
    <property type="entry name" value="ADP-ribosylation"/>
    <property type="match status" value="1"/>
</dbReference>
<evidence type="ECO:0000313" key="2">
    <source>
        <dbReference type="Proteomes" id="UP001189429"/>
    </source>
</evidence>
<protein>
    <recommendedName>
        <fullName evidence="3">Poly [ADP-ribose] polymerase</fullName>
    </recommendedName>
</protein>
<evidence type="ECO:0008006" key="3">
    <source>
        <dbReference type="Google" id="ProtNLM"/>
    </source>
</evidence>
<comment type="caution">
    <text evidence="1">The sequence shown here is derived from an EMBL/GenBank/DDBJ whole genome shotgun (WGS) entry which is preliminary data.</text>
</comment>
<proteinExistence type="predicted"/>
<dbReference type="EMBL" id="CAUYUJ010007202">
    <property type="protein sequence ID" value="CAK0819929.1"/>
    <property type="molecule type" value="Genomic_DNA"/>
</dbReference>
<dbReference type="Gene3D" id="3.90.228.10">
    <property type="match status" value="1"/>
</dbReference>
<gene>
    <name evidence="1" type="ORF">PCOR1329_LOCUS21775</name>
</gene>
<dbReference type="InterPro" id="IPR037197">
    <property type="entry name" value="WWE_dom_sf"/>
</dbReference>